<gene>
    <name evidence="1" type="ORF">POVCU2_0079070</name>
</gene>
<dbReference type="Pfam" id="PF05795">
    <property type="entry name" value="Plasmodium_Vir"/>
    <property type="match status" value="2"/>
</dbReference>
<dbReference type="AlphaFoldDB" id="A0A1A8WLN6"/>
<organism evidence="1 2">
    <name type="scientific">Plasmodium ovale curtisi</name>
    <dbReference type="NCBI Taxonomy" id="864141"/>
    <lineage>
        <taxon>Eukaryota</taxon>
        <taxon>Sar</taxon>
        <taxon>Alveolata</taxon>
        <taxon>Apicomplexa</taxon>
        <taxon>Aconoidasida</taxon>
        <taxon>Haemosporida</taxon>
        <taxon>Plasmodiidae</taxon>
        <taxon>Plasmodium</taxon>
        <taxon>Plasmodium (Plasmodium)</taxon>
    </lineage>
</organism>
<proteinExistence type="predicted"/>
<sequence length="339" mass="39140">MPSPPKSTSFLKLLSSSSKELISEKFYDAMNNDSLDLSKYDHECNNIRLSTKKNEVKTLCKKVLKYLEESEEWEENKSGYDDCILLNYWLYYKLSEYFVDNKDYINFAYASIENIWSNLVKYGYKTSYYKKCKPLYLNILIHDDWKKGKEFYDYCINYNTIVPLCKSFDETCMEHYEYIEKKSSLYEYFGQICDSRENNCPYFYENCKAYNPKPILHTLKCHDTIVSQRAASEMAAKADAIQHPTQQVLGSGSHASDTASTPETSNIGTKFGHSVLGVAPVLLSATALYRYTPVGSWIRKLGGTNPDSMRDMEEFSSYTQESGDMFSDNATNYISYQSL</sequence>
<name>A0A1A8WLN6_PLAOA</name>
<accession>A0A1A8WLN6</accession>
<dbReference type="Proteomes" id="UP000078560">
    <property type="component" value="Unassembled WGS sequence"/>
</dbReference>
<reference evidence="2" key="1">
    <citation type="submission" date="2016-05" db="EMBL/GenBank/DDBJ databases">
        <authorList>
            <person name="Naeem Raeece"/>
        </authorList>
    </citation>
    <scope>NUCLEOTIDE SEQUENCE [LARGE SCALE GENOMIC DNA]</scope>
</reference>
<dbReference type="EMBL" id="FLQU01001464">
    <property type="protein sequence ID" value="SBS93109.1"/>
    <property type="molecule type" value="Genomic_DNA"/>
</dbReference>
<evidence type="ECO:0000313" key="1">
    <source>
        <dbReference type="EMBL" id="SBS93109.1"/>
    </source>
</evidence>
<protein>
    <submittedName>
        <fullName evidence="1">PIR Superfamily Protein</fullName>
    </submittedName>
</protein>
<dbReference type="InterPro" id="IPR008780">
    <property type="entry name" value="Plasmodium_Vir"/>
</dbReference>
<evidence type="ECO:0000313" key="2">
    <source>
        <dbReference type="Proteomes" id="UP000078560"/>
    </source>
</evidence>